<dbReference type="Proteomes" id="UP000053328">
    <property type="component" value="Unassembled WGS sequence"/>
</dbReference>
<accession>A0A0D2BRC9</accession>
<keyword evidence="2" id="KW-0863">Zinc-finger</keyword>
<evidence type="ECO:0000256" key="2">
    <source>
        <dbReference type="ARBA" id="ARBA00022771"/>
    </source>
</evidence>
<gene>
    <name evidence="6" type="ORF">PV08_06599</name>
</gene>
<keyword evidence="1" id="KW-0479">Metal-binding</keyword>
<protein>
    <recommendedName>
        <fullName evidence="5">C2H2-type domain-containing protein</fullName>
    </recommendedName>
</protein>
<dbReference type="GO" id="GO:0000978">
    <property type="term" value="F:RNA polymerase II cis-regulatory region sequence-specific DNA binding"/>
    <property type="evidence" value="ECO:0007669"/>
    <property type="project" value="TreeGrafter"/>
</dbReference>
<evidence type="ECO:0000256" key="3">
    <source>
        <dbReference type="ARBA" id="ARBA00022833"/>
    </source>
</evidence>
<feature type="region of interest" description="Disordered" evidence="4">
    <location>
        <begin position="198"/>
        <end position="217"/>
    </location>
</feature>
<feature type="domain" description="C2H2-type" evidence="5">
    <location>
        <begin position="325"/>
        <end position="355"/>
    </location>
</feature>
<feature type="compositionally biased region" description="Low complexity" evidence="4">
    <location>
        <begin position="243"/>
        <end position="256"/>
    </location>
</feature>
<dbReference type="STRING" id="91928.A0A0D2BRC9"/>
<name>A0A0D2BRC9_9EURO</name>
<feature type="domain" description="C2H2-type" evidence="5">
    <location>
        <begin position="293"/>
        <end position="320"/>
    </location>
</feature>
<dbReference type="SMART" id="SM00355">
    <property type="entry name" value="ZnF_C2H2"/>
    <property type="match status" value="4"/>
</dbReference>
<dbReference type="RefSeq" id="XP_016234035.1">
    <property type="nucleotide sequence ID" value="XM_016380933.1"/>
</dbReference>
<evidence type="ECO:0000313" key="6">
    <source>
        <dbReference type="EMBL" id="KIW13819.1"/>
    </source>
</evidence>
<dbReference type="InterPro" id="IPR013087">
    <property type="entry name" value="Znf_C2H2_type"/>
</dbReference>
<keyword evidence="3" id="KW-0862">Zinc</keyword>
<dbReference type="Gene3D" id="3.30.160.60">
    <property type="entry name" value="Classic Zinc Finger"/>
    <property type="match status" value="1"/>
</dbReference>
<proteinExistence type="predicted"/>
<feature type="region of interest" description="Disordered" evidence="4">
    <location>
        <begin position="95"/>
        <end position="114"/>
    </location>
</feature>
<feature type="domain" description="C2H2-type" evidence="5">
    <location>
        <begin position="266"/>
        <end position="287"/>
    </location>
</feature>
<dbReference type="OrthoDB" id="6077919at2759"/>
<feature type="region of interest" description="Disordered" evidence="4">
    <location>
        <begin position="222"/>
        <end position="268"/>
    </location>
</feature>
<dbReference type="EMBL" id="KN847496">
    <property type="protein sequence ID" value="KIW13819.1"/>
    <property type="molecule type" value="Genomic_DNA"/>
</dbReference>
<evidence type="ECO:0000313" key="7">
    <source>
        <dbReference type="Proteomes" id="UP000053328"/>
    </source>
</evidence>
<reference evidence="6 7" key="1">
    <citation type="submission" date="2015-01" db="EMBL/GenBank/DDBJ databases">
        <title>The Genome Sequence of Exophiala spinifera CBS89968.</title>
        <authorList>
            <consortium name="The Broad Institute Genomics Platform"/>
            <person name="Cuomo C."/>
            <person name="de Hoog S."/>
            <person name="Gorbushina A."/>
            <person name="Stielow B."/>
            <person name="Teixiera M."/>
            <person name="Abouelleil A."/>
            <person name="Chapman S.B."/>
            <person name="Priest M."/>
            <person name="Young S.K."/>
            <person name="Wortman J."/>
            <person name="Nusbaum C."/>
            <person name="Birren B."/>
        </authorList>
    </citation>
    <scope>NUCLEOTIDE SEQUENCE [LARGE SCALE GENOMIC DNA]</scope>
    <source>
        <strain evidence="6 7">CBS 89968</strain>
    </source>
</reference>
<dbReference type="VEuPathDB" id="FungiDB:PV08_06599"/>
<dbReference type="PANTHER" id="PTHR23235:SF120">
    <property type="entry name" value="KRUPPEL-LIKE FACTOR 15"/>
    <property type="match status" value="1"/>
</dbReference>
<dbReference type="GeneID" id="27333682"/>
<dbReference type="SUPFAM" id="SSF57667">
    <property type="entry name" value="beta-beta-alpha zinc fingers"/>
    <property type="match status" value="1"/>
</dbReference>
<sequence length="431" mass="47881">MLALEHSNGHQCDGFDHMLDRTVKVPFPGLVTYLYKSADGMNTNFHPLPYSYLATPAMFATAPQTLKHEVPQFHDRPPALISSGWIASVPSVDKGAMGSPDSAPSHTISSQDNFDHTTGPYGLEIIAHQDSSSQDMLPPTMEADFSLEKLPDSYVEKVTKQSARFLDPSLVYATRSFGETAFSKTTLFQPNMNTFTNLSPTGSPALPPQPYSIFPTTQFSDPPIHSHYYPQEPQQDLLKRRPSPASSVGSHSSSKSEPTEEGVERGRCPHPECGKVFKDLKAHLLTHRTERPEKCPIPTCEYRRKGFARKYDKNRHALTHFKGTMVCAFCPSSGFLAEKRFYRAVALKRHLTSVHGVELTAPNSRKRSPTVNSRMLSSHCQDANGKCSTCSATFINAQSFYEHLDDCVLRVVQQEEPSEAINAHRLASIPN</sequence>
<evidence type="ECO:0000256" key="4">
    <source>
        <dbReference type="SAM" id="MobiDB-lite"/>
    </source>
</evidence>
<keyword evidence="7" id="KW-1185">Reference proteome</keyword>
<evidence type="ECO:0000259" key="5">
    <source>
        <dbReference type="SMART" id="SM00355"/>
    </source>
</evidence>
<dbReference type="GO" id="GO:0000981">
    <property type="term" value="F:DNA-binding transcription factor activity, RNA polymerase II-specific"/>
    <property type="evidence" value="ECO:0007669"/>
    <property type="project" value="TreeGrafter"/>
</dbReference>
<dbReference type="HOGENOM" id="CLU_017895_1_1_1"/>
<dbReference type="PANTHER" id="PTHR23235">
    <property type="entry name" value="KRUEPPEL-LIKE TRANSCRIPTION FACTOR"/>
    <property type="match status" value="1"/>
</dbReference>
<feature type="domain" description="C2H2-type" evidence="5">
    <location>
        <begin position="385"/>
        <end position="405"/>
    </location>
</feature>
<dbReference type="GO" id="GO:0008270">
    <property type="term" value="F:zinc ion binding"/>
    <property type="evidence" value="ECO:0007669"/>
    <property type="project" value="UniProtKB-KW"/>
</dbReference>
<organism evidence="6 7">
    <name type="scientific">Exophiala spinifera</name>
    <dbReference type="NCBI Taxonomy" id="91928"/>
    <lineage>
        <taxon>Eukaryota</taxon>
        <taxon>Fungi</taxon>
        <taxon>Dikarya</taxon>
        <taxon>Ascomycota</taxon>
        <taxon>Pezizomycotina</taxon>
        <taxon>Eurotiomycetes</taxon>
        <taxon>Chaetothyriomycetidae</taxon>
        <taxon>Chaetothyriales</taxon>
        <taxon>Herpotrichiellaceae</taxon>
        <taxon>Exophiala</taxon>
    </lineage>
</organism>
<evidence type="ECO:0000256" key="1">
    <source>
        <dbReference type="ARBA" id="ARBA00022723"/>
    </source>
</evidence>
<dbReference type="InterPro" id="IPR036236">
    <property type="entry name" value="Znf_C2H2_sf"/>
</dbReference>
<dbReference type="AlphaFoldDB" id="A0A0D2BRC9"/>
<feature type="compositionally biased region" description="Polar residues" evidence="4">
    <location>
        <begin position="102"/>
        <end position="112"/>
    </location>
</feature>